<accession>A0AA39H347</accession>
<dbReference type="Proteomes" id="UP001175271">
    <property type="component" value="Unassembled WGS sequence"/>
</dbReference>
<dbReference type="EMBL" id="JAUCMV010000005">
    <property type="protein sequence ID" value="KAK0398346.1"/>
    <property type="molecule type" value="Genomic_DNA"/>
</dbReference>
<keyword evidence="2" id="KW-1185">Reference proteome</keyword>
<gene>
    <name evidence="1" type="ORF">QR680_002546</name>
</gene>
<protein>
    <submittedName>
        <fullName evidence="1">Uncharacterized protein</fullName>
    </submittedName>
</protein>
<evidence type="ECO:0000313" key="1">
    <source>
        <dbReference type="EMBL" id="KAK0398346.1"/>
    </source>
</evidence>
<reference evidence="1" key="1">
    <citation type="submission" date="2023-06" db="EMBL/GenBank/DDBJ databases">
        <title>Genomic analysis of the entomopathogenic nematode Steinernema hermaphroditum.</title>
        <authorList>
            <person name="Schwarz E.M."/>
            <person name="Heppert J.K."/>
            <person name="Baniya A."/>
            <person name="Schwartz H.T."/>
            <person name="Tan C.-H."/>
            <person name="Antoshechkin I."/>
            <person name="Sternberg P.W."/>
            <person name="Goodrich-Blair H."/>
            <person name="Dillman A.R."/>
        </authorList>
    </citation>
    <scope>NUCLEOTIDE SEQUENCE</scope>
    <source>
        <strain evidence="1">PS9179</strain>
        <tissue evidence="1">Whole animal</tissue>
    </source>
</reference>
<name>A0AA39H347_9BILA</name>
<organism evidence="1 2">
    <name type="scientific">Steinernema hermaphroditum</name>
    <dbReference type="NCBI Taxonomy" id="289476"/>
    <lineage>
        <taxon>Eukaryota</taxon>
        <taxon>Metazoa</taxon>
        <taxon>Ecdysozoa</taxon>
        <taxon>Nematoda</taxon>
        <taxon>Chromadorea</taxon>
        <taxon>Rhabditida</taxon>
        <taxon>Tylenchina</taxon>
        <taxon>Panagrolaimomorpha</taxon>
        <taxon>Strongyloidoidea</taxon>
        <taxon>Steinernematidae</taxon>
        <taxon>Steinernema</taxon>
    </lineage>
</organism>
<comment type="caution">
    <text evidence="1">The sequence shown here is derived from an EMBL/GenBank/DDBJ whole genome shotgun (WGS) entry which is preliminary data.</text>
</comment>
<sequence length="127" mass="13816">MVTLFDLVANVCANAGLPAQTDPYLLGGGPTVVARFDQKDDFELNRIEGRVCVITNLLCDAYEHTCTYVCRMCAAAKRCCSVTSCLRSALYVLLLAMFDDSSLLVLRATGGGQNDDDDYETVGDEEE</sequence>
<dbReference type="AlphaFoldDB" id="A0AA39H347"/>
<evidence type="ECO:0000313" key="2">
    <source>
        <dbReference type="Proteomes" id="UP001175271"/>
    </source>
</evidence>
<proteinExistence type="predicted"/>